<feature type="compositionally biased region" description="Basic and acidic residues" evidence="1">
    <location>
        <begin position="1"/>
        <end position="27"/>
    </location>
</feature>
<accession>A0A560JJP7</accession>
<comment type="caution">
    <text evidence="2">The sequence shown here is derived from an EMBL/GenBank/DDBJ whole genome shotgun (WGS) entry which is preliminary data.</text>
</comment>
<feature type="region of interest" description="Disordered" evidence="1">
    <location>
        <begin position="1"/>
        <end position="60"/>
    </location>
</feature>
<reference evidence="2 3" key="1">
    <citation type="submission" date="2019-06" db="EMBL/GenBank/DDBJ databases">
        <title>Genomic Encyclopedia of Type Strains, Phase IV (KMG-V): Genome sequencing to study the core and pangenomes of soil and plant-associated prokaryotes.</title>
        <authorList>
            <person name="Whitman W."/>
        </authorList>
    </citation>
    <scope>NUCLEOTIDE SEQUENCE [LARGE SCALE GENOMIC DNA]</scope>
    <source>
        <strain evidence="2 3">BR 10556</strain>
    </source>
</reference>
<keyword evidence="3" id="KW-1185">Reference proteome</keyword>
<dbReference type="Proteomes" id="UP000315914">
    <property type="component" value="Unassembled WGS sequence"/>
</dbReference>
<gene>
    <name evidence="2" type="ORF">FBZ95_107198</name>
</gene>
<evidence type="ECO:0000313" key="2">
    <source>
        <dbReference type="EMBL" id="TWB71216.1"/>
    </source>
</evidence>
<name>A0A560JJP7_9BRAD</name>
<dbReference type="AlphaFoldDB" id="A0A560JJP7"/>
<feature type="compositionally biased region" description="Basic and acidic residues" evidence="1">
    <location>
        <begin position="38"/>
        <end position="60"/>
    </location>
</feature>
<sequence length="60" mass="7067">MMRDHPASRALREANKAFKPVETKKPMTDYAKAQQSLHENRERLKAERLAREAKQGHRPR</sequence>
<organism evidence="2 3">
    <name type="scientific">Bradyrhizobium sacchari</name>
    <dbReference type="NCBI Taxonomy" id="1399419"/>
    <lineage>
        <taxon>Bacteria</taxon>
        <taxon>Pseudomonadati</taxon>
        <taxon>Pseudomonadota</taxon>
        <taxon>Alphaproteobacteria</taxon>
        <taxon>Hyphomicrobiales</taxon>
        <taxon>Nitrobacteraceae</taxon>
        <taxon>Bradyrhizobium</taxon>
    </lineage>
</organism>
<protein>
    <submittedName>
        <fullName evidence="2">Uncharacterized protein</fullName>
    </submittedName>
</protein>
<dbReference type="OrthoDB" id="8253687at2"/>
<evidence type="ECO:0000256" key="1">
    <source>
        <dbReference type="SAM" id="MobiDB-lite"/>
    </source>
</evidence>
<proteinExistence type="predicted"/>
<dbReference type="EMBL" id="VITW01000007">
    <property type="protein sequence ID" value="TWB71216.1"/>
    <property type="molecule type" value="Genomic_DNA"/>
</dbReference>
<evidence type="ECO:0000313" key="3">
    <source>
        <dbReference type="Proteomes" id="UP000315914"/>
    </source>
</evidence>